<sequence>MKTYSQDIIIKPIISEKSNFGIPEHRYTFKVARSANKVQIKKAVEDIFDLKVEKVNTLNVRGVARRRKDKVGFTPSWKKAIVTLKPGQKGIEFFDSML</sequence>
<evidence type="ECO:0000313" key="8">
    <source>
        <dbReference type="EMBL" id="BED91595.1"/>
    </source>
</evidence>
<dbReference type="PROSITE" id="PS00050">
    <property type="entry name" value="RIBOSOMAL_L23"/>
    <property type="match status" value="1"/>
</dbReference>
<dbReference type="SUPFAM" id="SSF54189">
    <property type="entry name" value="Ribosomal proteins S24e, L23 and L15e"/>
    <property type="match status" value="1"/>
</dbReference>
<comment type="similarity">
    <text evidence="1 6 7">Belongs to the universal ribosomal protein uL23 family.</text>
</comment>
<accession>A0AA48I9Y7</accession>
<dbReference type="InterPro" id="IPR001014">
    <property type="entry name" value="Ribosomal_uL23_CS"/>
</dbReference>
<dbReference type="AlphaFoldDB" id="A0AA48I9Y7"/>
<dbReference type="NCBIfam" id="NF004363">
    <property type="entry name" value="PRK05738.2-4"/>
    <property type="match status" value="1"/>
</dbReference>
<dbReference type="EMBL" id="AP027924">
    <property type="protein sequence ID" value="BED91595.1"/>
    <property type="molecule type" value="Genomic_DNA"/>
</dbReference>
<comment type="function">
    <text evidence="6">One of the early assembly proteins it binds 23S rRNA. One of the proteins that surrounds the polypeptide exit tunnel on the outside of the ribosome. Forms the main docking site for trigger factor binding to the ribosome.</text>
</comment>
<evidence type="ECO:0000256" key="4">
    <source>
        <dbReference type="ARBA" id="ARBA00022980"/>
    </source>
</evidence>
<dbReference type="InterPro" id="IPR012677">
    <property type="entry name" value="Nucleotide-bd_a/b_plait_sf"/>
</dbReference>
<evidence type="ECO:0000256" key="2">
    <source>
        <dbReference type="ARBA" id="ARBA00022730"/>
    </source>
</evidence>
<dbReference type="Gene3D" id="3.30.70.330">
    <property type="match status" value="1"/>
</dbReference>
<dbReference type="GO" id="GO:0019843">
    <property type="term" value="F:rRNA binding"/>
    <property type="evidence" value="ECO:0007669"/>
    <property type="project" value="UniProtKB-UniRule"/>
</dbReference>
<dbReference type="Pfam" id="PF00276">
    <property type="entry name" value="Ribosomal_L23"/>
    <property type="match status" value="1"/>
</dbReference>
<keyword evidence="3 6" id="KW-0694">RNA-binding</keyword>
<gene>
    <name evidence="6" type="primary">rplW</name>
    <name evidence="8" type="ORF">CfP315_0098</name>
</gene>
<comment type="subunit">
    <text evidence="6">Part of the 50S ribosomal subunit. Contacts protein L29, and trigger factor when it is bound to the ribosome.</text>
</comment>
<evidence type="ECO:0000256" key="6">
    <source>
        <dbReference type="HAMAP-Rule" id="MF_01369"/>
    </source>
</evidence>
<dbReference type="GO" id="GO:0003735">
    <property type="term" value="F:structural constituent of ribosome"/>
    <property type="evidence" value="ECO:0007669"/>
    <property type="project" value="InterPro"/>
</dbReference>
<dbReference type="InterPro" id="IPR012678">
    <property type="entry name" value="Ribosomal_uL23/eL15/eS24_sf"/>
</dbReference>
<keyword evidence="5 6" id="KW-0687">Ribonucleoprotein</keyword>
<dbReference type="HAMAP" id="MF_01369_B">
    <property type="entry name" value="Ribosomal_uL23_B"/>
    <property type="match status" value="1"/>
</dbReference>
<evidence type="ECO:0000256" key="7">
    <source>
        <dbReference type="RuleBase" id="RU003934"/>
    </source>
</evidence>
<dbReference type="PANTHER" id="PTHR11620">
    <property type="entry name" value="60S RIBOSOMAL PROTEIN L23A"/>
    <property type="match status" value="1"/>
</dbReference>
<dbReference type="Proteomes" id="UP001337580">
    <property type="component" value="Chromosome"/>
</dbReference>
<proteinExistence type="inferred from homology"/>
<dbReference type="InterPro" id="IPR013025">
    <property type="entry name" value="Ribosomal_uL23-like"/>
</dbReference>
<name>A0AA48I9Y7_9FIRM</name>
<protein>
    <recommendedName>
        <fullName evidence="6">Large ribosomal subunit protein uL23</fullName>
    </recommendedName>
</protein>
<dbReference type="GO" id="GO:0006412">
    <property type="term" value="P:translation"/>
    <property type="evidence" value="ECO:0007669"/>
    <property type="project" value="UniProtKB-UniRule"/>
</dbReference>
<dbReference type="KEGG" id="ips:CfP315_0098"/>
<keyword evidence="2 6" id="KW-0699">rRNA-binding</keyword>
<dbReference type="GO" id="GO:0005840">
    <property type="term" value="C:ribosome"/>
    <property type="evidence" value="ECO:0007669"/>
    <property type="project" value="UniProtKB-KW"/>
</dbReference>
<evidence type="ECO:0000256" key="5">
    <source>
        <dbReference type="ARBA" id="ARBA00023274"/>
    </source>
</evidence>
<evidence type="ECO:0000256" key="1">
    <source>
        <dbReference type="ARBA" id="ARBA00006700"/>
    </source>
</evidence>
<keyword evidence="4 6" id="KW-0689">Ribosomal protein</keyword>
<organism evidence="8">
    <name type="scientific">Candidatus Improbicoccus pseudotrichonymphae</name>
    <dbReference type="NCBI Taxonomy" id="3033792"/>
    <lineage>
        <taxon>Bacteria</taxon>
        <taxon>Bacillati</taxon>
        <taxon>Bacillota</taxon>
        <taxon>Clostridia</taxon>
        <taxon>Candidatus Improbicoccus</taxon>
    </lineage>
</organism>
<dbReference type="FunFam" id="3.30.70.330:FF:000001">
    <property type="entry name" value="50S ribosomal protein L23"/>
    <property type="match status" value="1"/>
</dbReference>
<dbReference type="GO" id="GO:1990904">
    <property type="term" value="C:ribonucleoprotein complex"/>
    <property type="evidence" value="ECO:0007669"/>
    <property type="project" value="UniProtKB-KW"/>
</dbReference>
<reference evidence="8" key="1">
    <citation type="journal article" date="2023" name="ISME J.">
        <title>Emergence of putative energy parasites within Clostridia revealed by genome analysis of a novel endosymbiotic clade.</title>
        <authorList>
            <person name="Takahashi K."/>
            <person name="Kuwahara H."/>
            <person name="Horikawa Y."/>
            <person name="Izawa K."/>
            <person name="Kato D."/>
            <person name="Inagaki T."/>
            <person name="Yuki M."/>
            <person name="Ohkuma M."/>
            <person name="Hongoh Y."/>
        </authorList>
    </citation>
    <scope>NUCLEOTIDE SEQUENCE</scope>
    <source>
        <strain evidence="8">CfP3-15</strain>
    </source>
</reference>
<evidence type="ECO:0000256" key="3">
    <source>
        <dbReference type="ARBA" id="ARBA00022884"/>
    </source>
</evidence>